<evidence type="ECO:0000256" key="2">
    <source>
        <dbReference type="SAM" id="SignalP"/>
    </source>
</evidence>
<dbReference type="AlphaFoldDB" id="A0A6P2D5F7"/>
<keyword evidence="4" id="KW-1185">Reference proteome</keyword>
<sequence>MKWRVLATISVALLATDRVSAQPQVGPPTQRPTISPYLNLLRGGGSTALNYYGLVRPEIQARQSIQNLQGAVTANRQAIDNIDSGGSGNDTSVTGHQAGFLNHGSYFMTGGAGQIGGLGGTNRSAVNNNRAFTNQVRPPGLPGGTGGALGTPPARKK</sequence>
<feature type="signal peptide" evidence="2">
    <location>
        <begin position="1"/>
        <end position="21"/>
    </location>
</feature>
<reference evidence="3 4" key="1">
    <citation type="submission" date="2019-05" db="EMBL/GenBank/DDBJ databases">
        <authorList>
            <consortium name="Science for Life Laboratories"/>
        </authorList>
    </citation>
    <scope>NUCLEOTIDE SEQUENCE [LARGE SCALE GENOMIC DNA]</scope>
    <source>
        <strain evidence="3">Soil9</strain>
    </source>
</reference>
<dbReference type="RefSeq" id="WP_162670064.1">
    <property type="nucleotide sequence ID" value="NZ_LR593886.1"/>
</dbReference>
<feature type="chain" id="PRO_5026754390" evidence="2">
    <location>
        <begin position="22"/>
        <end position="157"/>
    </location>
</feature>
<protein>
    <submittedName>
        <fullName evidence="3">Uncharacterized protein</fullName>
    </submittedName>
</protein>
<accession>A0A6P2D5F7</accession>
<gene>
    <name evidence="3" type="ORF">SOIL9_20390</name>
</gene>
<evidence type="ECO:0000313" key="3">
    <source>
        <dbReference type="EMBL" id="VTR95675.1"/>
    </source>
</evidence>
<feature type="region of interest" description="Disordered" evidence="1">
    <location>
        <begin position="132"/>
        <end position="157"/>
    </location>
</feature>
<proteinExistence type="predicted"/>
<dbReference type="EMBL" id="LR593886">
    <property type="protein sequence ID" value="VTR95675.1"/>
    <property type="molecule type" value="Genomic_DNA"/>
</dbReference>
<organism evidence="3 4">
    <name type="scientific">Gemmata massiliana</name>
    <dbReference type="NCBI Taxonomy" id="1210884"/>
    <lineage>
        <taxon>Bacteria</taxon>
        <taxon>Pseudomonadati</taxon>
        <taxon>Planctomycetota</taxon>
        <taxon>Planctomycetia</taxon>
        <taxon>Gemmatales</taxon>
        <taxon>Gemmataceae</taxon>
        <taxon>Gemmata</taxon>
    </lineage>
</organism>
<name>A0A6P2D5F7_9BACT</name>
<evidence type="ECO:0000256" key="1">
    <source>
        <dbReference type="SAM" id="MobiDB-lite"/>
    </source>
</evidence>
<dbReference type="Proteomes" id="UP000464178">
    <property type="component" value="Chromosome"/>
</dbReference>
<evidence type="ECO:0000313" key="4">
    <source>
        <dbReference type="Proteomes" id="UP000464178"/>
    </source>
</evidence>
<dbReference type="KEGG" id="gms:SOIL9_20390"/>
<keyword evidence="2" id="KW-0732">Signal</keyword>